<dbReference type="CDD" id="cd04881">
    <property type="entry name" value="ACT_HSDH-Hom"/>
    <property type="match status" value="1"/>
</dbReference>
<dbReference type="GO" id="GO:0046872">
    <property type="term" value="F:metal ion binding"/>
    <property type="evidence" value="ECO:0007669"/>
    <property type="project" value="UniProtKB-KW"/>
</dbReference>
<keyword evidence="9" id="KW-0479">Metal-binding</keyword>
<evidence type="ECO:0000256" key="2">
    <source>
        <dbReference type="ARBA" id="ARBA00005056"/>
    </source>
</evidence>
<dbReference type="NCBIfam" id="NF004976">
    <property type="entry name" value="PRK06349.1"/>
    <property type="match status" value="1"/>
</dbReference>
<comment type="similarity">
    <text evidence="4 17">Belongs to the homoserine dehydrogenase family.</text>
</comment>
<dbReference type="SUPFAM" id="SSF55021">
    <property type="entry name" value="ACT-like"/>
    <property type="match status" value="1"/>
</dbReference>
<dbReference type="Gene3D" id="3.30.360.10">
    <property type="entry name" value="Dihydrodipicolinate Reductase, domain 2"/>
    <property type="match status" value="1"/>
</dbReference>
<dbReference type="Gene3D" id="3.30.70.260">
    <property type="match status" value="1"/>
</dbReference>
<reference evidence="18 19" key="1">
    <citation type="submission" date="2020-02" db="EMBL/GenBank/DDBJ databases">
        <title>Genome analysis of Thermosulfuriphilus ammonigenes ST65T, an anaerobic thermophilic chemolithoautotrophic bacterium isolated from a deep-sea hydrothermal vent.</title>
        <authorList>
            <person name="Slobodkina G."/>
            <person name="Allioux M."/>
            <person name="Merkel A."/>
            <person name="Alain K."/>
            <person name="Jebbar M."/>
            <person name="Slobodkin A."/>
        </authorList>
    </citation>
    <scope>NUCLEOTIDE SEQUENCE [LARGE SCALE GENOMIC DNA]</scope>
    <source>
        <strain evidence="18 19">ST65</strain>
    </source>
</reference>
<evidence type="ECO:0000256" key="17">
    <source>
        <dbReference type="RuleBase" id="RU004171"/>
    </source>
</evidence>
<evidence type="ECO:0000256" key="7">
    <source>
        <dbReference type="ARBA" id="ARBA00022605"/>
    </source>
</evidence>
<dbReference type="InterPro" id="IPR036291">
    <property type="entry name" value="NAD(P)-bd_dom_sf"/>
</dbReference>
<keyword evidence="7 16" id="KW-0028">Amino-acid biosynthesis</keyword>
<sequence length="437" mass="47006">MEKIKIGIIGLGTVGTGTVAALRRNRELINKRLGASIEVKRIAVRDIRRPRQVDLPPGILTEAADEIVHDPEIAIVVELIGGIEPARSYILAALRAGKCVVTANKALLAECGQEIYQAAAEAGTEVAFEASVGGGIPIIKTLREALAANRILSLLGIVNGTCNYILTRMTEAGLSFNEALTEAQKAGFAEADPSLDVEGLDSAHKLAILATLAYDTCIPLQEIYVEGITAVEPLDIRFGRELGYVVKLLALSRETDGGIEVRVHPTLVPEGHMLASVREAHNAFYITGDTVGDILLYGQGAGAWPTGSAVCADIIDLARAIRRGKKTRLGPPSFRQPRRLLPMEEVVSRYYFRFSAVDRPGVLSKIAGVLGDHRISIASVIQKGRDEGGSVPIVMITHEAREADVRQALRVVNRLEVVTAATKFIRILEGQHFAPSP</sequence>
<gene>
    <name evidence="18" type="ORF">G4V39_06830</name>
</gene>
<dbReference type="GO" id="GO:0009086">
    <property type="term" value="P:methionine biosynthetic process"/>
    <property type="evidence" value="ECO:0007669"/>
    <property type="project" value="UniProtKB-KW"/>
</dbReference>
<dbReference type="EMBL" id="CP048877">
    <property type="protein sequence ID" value="QIJ71995.1"/>
    <property type="molecule type" value="Genomic_DNA"/>
</dbReference>
<dbReference type="AlphaFoldDB" id="A0A6G7PWC7"/>
<evidence type="ECO:0000256" key="13">
    <source>
        <dbReference type="ARBA" id="ARBA00023167"/>
    </source>
</evidence>
<proteinExistence type="inferred from homology"/>
<evidence type="ECO:0000256" key="16">
    <source>
        <dbReference type="RuleBase" id="RU000579"/>
    </source>
</evidence>
<dbReference type="SUPFAM" id="SSF55347">
    <property type="entry name" value="Glyceraldehyde-3-phosphate dehydrogenase-like, C-terminal domain"/>
    <property type="match status" value="1"/>
</dbReference>
<evidence type="ECO:0000256" key="14">
    <source>
        <dbReference type="PIRSR" id="PIRSR000098-1"/>
    </source>
</evidence>
<dbReference type="RefSeq" id="WP_166032212.1">
    <property type="nucleotide sequence ID" value="NZ_CP048877.1"/>
</dbReference>
<dbReference type="InterPro" id="IPR001342">
    <property type="entry name" value="HDH_cat"/>
</dbReference>
<keyword evidence="11 16" id="KW-0560">Oxidoreductase</keyword>
<comment type="pathway">
    <text evidence="3 16">Amino-acid biosynthesis; L-methionine biosynthesis via de novo pathway; L-homoserine from L-aspartate: step 3/3.</text>
</comment>
<dbReference type="UniPathway" id="UPA00051">
    <property type="reaction ID" value="UER00465"/>
</dbReference>
<comment type="cofactor">
    <cofactor evidence="1">
        <name>a metal cation</name>
        <dbReference type="ChEBI" id="CHEBI:25213"/>
    </cofactor>
</comment>
<dbReference type="PROSITE" id="PS51671">
    <property type="entry name" value="ACT"/>
    <property type="match status" value="1"/>
</dbReference>
<evidence type="ECO:0000313" key="19">
    <source>
        <dbReference type="Proteomes" id="UP000502179"/>
    </source>
</evidence>
<dbReference type="InterPro" id="IPR016204">
    <property type="entry name" value="HDH"/>
</dbReference>
<dbReference type="Pfam" id="PF03447">
    <property type="entry name" value="NAD_binding_3"/>
    <property type="match status" value="1"/>
</dbReference>
<dbReference type="GO" id="GO:0050661">
    <property type="term" value="F:NADP binding"/>
    <property type="evidence" value="ECO:0007669"/>
    <property type="project" value="InterPro"/>
</dbReference>
<evidence type="ECO:0000256" key="12">
    <source>
        <dbReference type="ARBA" id="ARBA00023027"/>
    </source>
</evidence>
<dbReference type="FunFam" id="3.30.360.10:FF:000005">
    <property type="entry name" value="Homoserine dehydrogenase"/>
    <property type="match status" value="1"/>
</dbReference>
<dbReference type="InterPro" id="IPR019811">
    <property type="entry name" value="HDH_CS"/>
</dbReference>
<evidence type="ECO:0000256" key="15">
    <source>
        <dbReference type="PIRSR" id="PIRSR000098-2"/>
    </source>
</evidence>
<dbReference type="Pfam" id="PF00742">
    <property type="entry name" value="Homoserine_dh"/>
    <property type="match status" value="1"/>
</dbReference>
<dbReference type="PROSITE" id="PS01042">
    <property type="entry name" value="HOMOSER_DHGENASE"/>
    <property type="match status" value="1"/>
</dbReference>
<evidence type="ECO:0000256" key="1">
    <source>
        <dbReference type="ARBA" id="ARBA00001920"/>
    </source>
</evidence>
<comment type="catalytic activity">
    <reaction evidence="16">
        <text>L-homoserine + NADP(+) = L-aspartate 4-semialdehyde + NADPH + H(+)</text>
        <dbReference type="Rhea" id="RHEA:15761"/>
        <dbReference type="ChEBI" id="CHEBI:15378"/>
        <dbReference type="ChEBI" id="CHEBI:57476"/>
        <dbReference type="ChEBI" id="CHEBI:57783"/>
        <dbReference type="ChEBI" id="CHEBI:58349"/>
        <dbReference type="ChEBI" id="CHEBI:537519"/>
        <dbReference type="EC" id="1.1.1.3"/>
    </reaction>
</comment>
<keyword evidence="13 16" id="KW-0486">Methionine biosynthesis</keyword>
<dbReference type="PIRSF" id="PIRSF000098">
    <property type="entry name" value="Homoser_dehydrog"/>
    <property type="match status" value="1"/>
</dbReference>
<feature type="binding site" evidence="15">
    <location>
        <position position="190"/>
    </location>
    <ligand>
        <name>L-homoserine</name>
        <dbReference type="ChEBI" id="CHEBI:57476"/>
    </ligand>
</feature>
<keyword evidence="12" id="KW-0520">NAD</keyword>
<dbReference type="Pfam" id="PF01842">
    <property type="entry name" value="ACT"/>
    <property type="match status" value="1"/>
</dbReference>
<dbReference type="InterPro" id="IPR045865">
    <property type="entry name" value="ACT-like_dom_sf"/>
</dbReference>
<evidence type="ECO:0000256" key="9">
    <source>
        <dbReference type="ARBA" id="ARBA00022723"/>
    </source>
</evidence>
<dbReference type="PANTHER" id="PTHR43331:SF1">
    <property type="entry name" value="HOMOSERINE DEHYDROGENASE"/>
    <property type="match status" value="1"/>
</dbReference>
<keyword evidence="10 15" id="KW-0521">NADP</keyword>
<dbReference type="InterPro" id="IPR005106">
    <property type="entry name" value="Asp/hSer_DH_NAD-bd"/>
</dbReference>
<evidence type="ECO:0000256" key="10">
    <source>
        <dbReference type="ARBA" id="ARBA00022857"/>
    </source>
</evidence>
<comment type="pathway">
    <text evidence="2 16">Amino-acid biosynthesis; L-threonine biosynthesis; L-threonine from L-aspartate: step 3/5.</text>
</comment>
<dbReference type="Proteomes" id="UP000502179">
    <property type="component" value="Chromosome"/>
</dbReference>
<evidence type="ECO:0000256" key="5">
    <source>
        <dbReference type="ARBA" id="ARBA00013213"/>
    </source>
</evidence>
<name>A0A6G7PWC7_9BACT</name>
<dbReference type="FunFam" id="3.30.70.260:FF:000030">
    <property type="entry name" value="Homoserine dehydrogenase"/>
    <property type="match status" value="1"/>
</dbReference>
<dbReference type="PANTHER" id="PTHR43331">
    <property type="entry name" value="HOMOSERINE DEHYDROGENASE"/>
    <property type="match status" value="1"/>
</dbReference>
<dbReference type="EC" id="1.1.1.3" evidence="5 16"/>
<feature type="binding site" evidence="15">
    <location>
        <position position="105"/>
    </location>
    <ligand>
        <name>NADPH</name>
        <dbReference type="ChEBI" id="CHEBI:57783"/>
    </ligand>
</feature>
<keyword evidence="8 16" id="KW-0791">Threonine biosynthesis</keyword>
<dbReference type="Gene3D" id="3.40.50.720">
    <property type="entry name" value="NAD(P)-binding Rossmann-like Domain"/>
    <property type="match status" value="1"/>
</dbReference>
<dbReference type="GO" id="GO:0004412">
    <property type="term" value="F:homoserine dehydrogenase activity"/>
    <property type="evidence" value="ECO:0007669"/>
    <property type="project" value="UniProtKB-EC"/>
</dbReference>
<protein>
    <recommendedName>
        <fullName evidence="6 16">Homoserine dehydrogenase</fullName>
        <ecNumber evidence="5 16">1.1.1.3</ecNumber>
    </recommendedName>
</protein>
<feature type="binding site" evidence="15">
    <location>
        <begin position="9"/>
        <end position="16"/>
    </location>
    <ligand>
        <name>NADP(+)</name>
        <dbReference type="ChEBI" id="CHEBI:58349"/>
    </ligand>
</feature>
<feature type="active site" description="Proton donor" evidence="14">
    <location>
        <position position="205"/>
    </location>
</feature>
<evidence type="ECO:0000256" key="11">
    <source>
        <dbReference type="ARBA" id="ARBA00023002"/>
    </source>
</evidence>
<accession>A0A6G7PWC7</accession>
<dbReference type="UniPathway" id="UPA00050">
    <property type="reaction ID" value="UER00063"/>
</dbReference>
<dbReference type="FunFam" id="3.40.50.720:FF:000062">
    <property type="entry name" value="Homoserine dehydrogenase"/>
    <property type="match status" value="1"/>
</dbReference>
<organism evidence="18 19">
    <name type="scientific">Thermosulfuriphilus ammonigenes</name>
    <dbReference type="NCBI Taxonomy" id="1936021"/>
    <lineage>
        <taxon>Bacteria</taxon>
        <taxon>Pseudomonadati</taxon>
        <taxon>Thermodesulfobacteriota</taxon>
        <taxon>Thermodesulfobacteria</taxon>
        <taxon>Thermodesulfobacteriales</taxon>
        <taxon>Thermodesulfobacteriaceae</taxon>
        <taxon>Thermosulfuriphilus</taxon>
    </lineage>
</organism>
<evidence type="ECO:0000256" key="6">
    <source>
        <dbReference type="ARBA" id="ARBA00013376"/>
    </source>
</evidence>
<dbReference type="InterPro" id="IPR002912">
    <property type="entry name" value="ACT_dom"/>
</dbReference>
<keyword evidence="19" id="KW-1185">Reference proteome</keyword>
<dbReference type="KEGG" id="tav:G4V39_06830"/>
<evidence type="ECO:0000256" key="8">
    <source>
        <dbReference type="ARBA" id="ARBA00022697"/>
    </source>
</evidence>
<evidence type="ECO:0000256" key="3">
    <source>
        <dbReference type="ARBA" id="ARBA00005062"/>
    </source>
</evidence>
<dbReference type="GO" id="GO:0009088">
    <property type="term" value="P:threonine biosynthetic process"/>
    <property type="evidence" value="ECO:0007669"/>
    <property type="project" value="UniProtKB-UniPathway"/>
</dbReference>
<evidence type="ECO:0000256" key="4">
    <source>
        <dbReference type="ARBA" id="ARBA00006753"/>
    </source>
</evidence>
<evidence type="ECO:0000313" key="18">
    <source>
        <dbReference type="EMBL" id="QIJ71995.1"/>
    </source>
</evidence>
<dbReference type="SUPFAM" id="SSF51735">
    <property type="entry name" value="NAD(P)-binding Rossmann-fold domains"/>
    <property type="match status" value="1"/>
</dbReference>